<dbReference type="EMBL" id="CH473950">
    <property type="protein sequence ID" value="EDM16242.1"/>
    <property type="molecule type" value="Genomic_DNA"/>
</dbReference>
<keyword evidence="3 5" id="KW-1133">Transmembrane helix</keyword>
<dbReference type="OrthoDB" id="2544694at2759"/>
<dbReference type="InterPro" id="IPR020846">
    <property type="entry name" value="MFS_dom"/>
</dbReference>
<dbReference type="InterPro" id="IPR036259">
    <property type="entry name" value="MFS_trans_sf"/>
</dbReference>
<dbReference type="FunFam" id="1.20.1250.20:FF:001223">
    <property type="entry name" value="Solute carrier family 22 member 22"/>
    <property type="match status" value="1"/>
</dbReference>
<dbReference type="KEGG" id="rno:299944"/>
<organism evidence="7">
    <name type="scientific">Rattus norvegicus</name>
    <name type="common">Rat</name>
    <dbReference type="NCBI Taxonomy" id="10116"/>
    <lineage>
        <taxon>Eukaryota</taxon>
        <taxon>Metazoa</taxon>
        <taxon>Chordata</taxon>
        <taxon>Craniata</taxon>
        <taxon>Vertebrata</taxon>
        <taxon>Euteleostomi</taxon>
        <taxon>Mammalia</taxon>
        <taxon>Eutheria</taxon>
        <taxon>Euarchontoglires</taxon>
        <taxon>Glires</taxon>
        <taxon>Rodentia</taxon>
        <taxon>Myomorpha</taxon>
        <taxon>Muroidea</taxon>
        <taxon>Muridae</taxon>
        <taxon>Murinae</taxon>
        <taxon>Rattus</taxon>
    </lineage>
</organism>
<keyword evidence="2 5" id="KW-0812">Transmembrane</keyword>
<feature type="transmembrane region" description="Helical" evidence="5">
    <location>
        <begin position="494"/>
        <end position="515"/>
    </location>
</feature>
<dbReference type="OMA" id="CHRFRQT"/>
<dbReference type="AlphaFoldDB" id="F7F331"/>
<dbReference type="EMBL" id="BC081982">
    <property type="protein sequence ID" value="AAH81982.1"/>
    <property type="molecule type" value="mRNA"/>
</dbReference>
<feature type="transmembrane region" description="Helical" evidence="5">
    <location>
        <begin position="407"/>
        <end position="426"/>
    </location>
</feature>
<evidence type="ECO:0000256" key="2">
    <source>
        <dbReference type="ARBA" id="ARBA00022692"/>
    </source>
</evidence>
<dbReference type="SUPFAM" id="SSF103473">
    <property type="entry name" value="MFS general substrate transporter"/>
    <property type="match status" value="1"/>
</dbReference>
<dbReference type="RGD" id="1304605">
    <property type="gene designation" value="Slc22a22"/>
</dbReference>
<name>F7F331_RAT</name>
<dbReference type="GO" id="GO:0071720">
    <property type="term" value="P:sodium-independent prostaglandin transport"/>
    <property type="evidence" value="ECO:0007669"/>
    <property type="project" value="Ensembl"/>
</dbReference>
<dbReference type="SMR" id="F7F331"/>
<feature type="transmembrane region" description="Helical" evidence="5">
    <location>
        <begin position="260"/>
        <end position="279"/>
    </location>
</feature>
<protein>
    <submittedName>
        <fullName evidence="7">Hypothetical LOC299944</fullName>
    </submittedName>
</protein>
<dbReference type="PANTHER" id="PTHR24064">
    <property type="entry name" value="SOLUTE CARRIER FAMILY 22 MEMBER"/>
    <property type="match status" value="1"/>
</dbReference>
<evidence type="ECO:0000256" key="3">
    <source>
        <dbReference type="ARBA" id="ARBA00022989"/>
    </source>
</evidence>
<dbReference type="CDD" id="cd17374">
    <property type="entry name" value="MFS_OAT"/>
    <property type="match status" value="1"/>
</dbReference>
<feature type="transmembrane region" description="Helical" evidence="5">
    <location>
        <begin position="16"/>
        <end position="37"/>
    </location>
</feature>
<evidence type="ECO:0000313" key="9">
    <source>
        <dbReference type="RGD" id="1304605"/>
    </source>
</evidence>
<evidence type="ECO:0000259" key="6">
    <source>
        <dbReference type="PROSITE" id="PS50850"/>
    </source>
</evidence>
<sequence>MAFDEILHHVGDRGRFQIWMIVVLNILSMVSSLHDVIENFTAAIPAHHCSVNLLDTSRSEISMAMNLTTEAMMKVSIPMGPNQKPEQCRRFRHPQWQFIDSNISTSNSTELETEPCLDGWTYDHSVFTSTIVTEWDLVCDFQSFKYYAQATSLAGHFVAAPFCGIISDRFGRKPLLMYCSLAYGILGTCCAFVPNFSLYCVLRFLSSASASTVGMNCLILVLEETSVQWHATVIVLSGLFSSTGLAGLGGLAYVLSDWHLIQLTSALPYFIFFILFCWVPESARWLMITGKTDQALKELQRIASINGKKDIAQNLTTEDLRSKVKEDVCSTVKHFSIKDIIINPMIRKIVLCYSSVLFAELFSIFGLLLDVHMLGKNIFVTQILLGVIDIPSKSLTYFILRNVRRRPLIAFLLFATGGCITITMFLSEDMYVLRLAIFILGKGCFAAFISINTAYCNELSPVPLRSTLNGIYISVARLASVLSALTLVTRKYFVLLPMIFCGVLPIVATINIYFLPETFNHPITDTIKDMEKRNRLMSKNISEKEGQDFLETTNC</sequence>
<proteinExistence type="evidence at transcript level"/>
<evidence type="ECO:0000256" key="4">
    <source>
        <dbReference type="ARBA" id="ARBA00023136"/>
    </source>
</evidence>
<dbReference type="AGR" id="RGD:1304605"/>
<feature type="transmembrane region" description="Helical" evidence="5">
    <location>
        <begin position="467"/>
        <end position="488"/>
    </location>
</feature>
<keyword evidence="4 5" id="KW-0472">Membrane</keyword>
<dbReference type="Proteomes" id="UP000234681">
    <property type="component" value="Chromosome 7"/>
</dbReference>
<dbReference type="HOGENOM" id="CLU_001265_33_3_1"/>
<evidence type="ECO:0000256" key="5">
    <source>
        <dbReference type="SAM" id="Phobius"/>
    </source>
</evidence>
<dbReference type="GO" id="GO:0022857">
    <property type="term" value="F:transmembrane transporter activity"/>
    <property type="evidence" value="ECO:0007669"/>
    <property type="project" value="InterPro"/>
</dbReference>
<reference evidence="7" key="1">
    <citation type="journal article" date="2004" name="Genome Res.">
        <title>The status, quality, and expansion of the NIH full-length cDNA project: the Mammalian Gene Collection (MGC).</title>
        <authorList>
            <consortium name="The MGC Project Team"/>
            <person name="Gerhard D.S."/>
            <person name="Wagner L."/>
            <person name="Feingold E.A."/>
            <person name="Shenmen C.M."/>
            <person name="Grouse L.H."/>
            <person name="Schuler G."/>
            <person name="Klein S.L."/>
            <person name="Old S."/>
            <person name="Rasooly R."/>
            <person name="Good P."/>
            <person name="Guyer M."/>
            <person name="Peck A.M."/>
            <person name="Derge J.G."/>
            <person name="Lipman D."/>
            <person name="Collins F.S."/>
            <person name="Jang W."/>
            <person name="Sherry S."/>
            <person name="Feolo M."/>
            <person name="Misquitta L."/>
            <person name="Lee E."/>
            <person name="Rotmistrovsky K."/>
            <person name="Greenhut S.F."/>
            <person name="Schaefer C.F."/>
            <person name="Buetow K."/>
            <person name="Bonner T.I."/>
            <person name="Haussler D."/>
            <person name="Kent J."/>
            <person name="Kiekhaus M."/>
            <person name="Furey T."/>
            <person name="Brent M."/>
            <person name="Prange C."/>
            <person name="Schreiber K."/>
            <person name="Shapiro N."/>
            <person name="Bhat N.K."/>
            <person name="Hopkins R.F."/>
            <person name="Hsie F."/>
            <person name="Driscoll T."/>
            <person name="Soares M.B."/>
            <person name="Casavant T.L."/>
            <person name="Scheetz T.E."/>
            <person name="Brown-stein M.J."/>
            <person name="Usdin T.B."/>
            <person name="Toshiyuki S."/>
            <person name="Carninci P."/>
            <person name="Piao Y."/>
            <person name="Dudekula D.B."/>
            <person name="Ko M.S."/>
            <person name="Kawakami K."/>
            <person name="Suzuki Y."/>
            <person name="Sugano S."/>
            <person name="Gruber C.E."/>
            <person name="Smith M.R."/>
            <person name="Simmons B."/>
            <person name="Moore T."/>
            <person name="Waterman R."/>
            <person name="Johnson S.L."/>
            <person name="Ruan Y."/>
            <person name="Wei C.L."/>
            <person name="Mathavan S."/>
            <person name="Gunaratne P.H."/>
            <person name="Wu J."/>
            <person name="Garcia A.M."/>
            <person name="Hulyk S.W."/>
            <person name="Fuh E."/>
            <person name="Yuan Y."/>
            <person name="Sneed A."/>
            <person name="Kowis C."/>
            <person name="Hodgson A."/>
            <person name="Muzny D.M."/>
            <person name="McPherson J."/>
            <person name="Gibbs R.A."/>
            <person name="Fahey J."/>
            <person name="Helton E."/>
            <person name="Ketteman M."/>
            <person name="Madan A."/>
            <person name="Rodrigues S."/>
            <person name="Sanchez A."/>
            <person name="Whiting M."/>
            <person name="Madari A."/>
            <person name="Young A.C."/>
            <person name="Wetherby K.D."/>
            <person name="Granite S.J."/>
            <person name="Kwong P.N."/>
            <person name="Brinkley C.P."/>
            <person name="Pearson R.L."/>
            <person name="Bouffard G.G."/>
            <person name="Blakesly R.W."/>
            <person name="Green E.D."/>
            <person name="Dickson M.C."/>
            <person name="Rodriguez A.C."/>
            <person name="Grimwood J."/>
            <person name="Schmutz J."/>
            <person name="Myers R.M."/>
            <person name="Butterfield Y.S."/>
            <person name="Griffith M."/>
            <person name="Griffith O.L."/>
            <person name="Krzywinski M.I."/>
            <person name="Liao N."/>
            <person name="Morin R."/>
            <person name="Morrin R."/>
            <person name="Palmquist D."/>
            <person name="Petrescu A.S."/>
            <person name="Skalska U."/>
            <person name="Smailus D.E."/>
            <person name="Stott J.M."/>
            <person name="Schnerch A."/>
            <person name="Schein J.E."/>
            <person name="Jones S.J."/>
            <person name="Holt R.A."/>
            <person name="Baross A."/>
            <person name="Marra M.A."/>
            <person name="Clifton S."/>
            <person name="Makowski K.A."/>
            <person name="Bosak S."/>
            <person name="Malek J."/>
        </authorList>
    </citation>
    <scope>NUCLEOTIDE SEQUENCE [LARGE SCALE MRNA]</scope>
    <source>
        <tissue evidence="7">Kidney</tissue>
    </source>
</reference>
<dbReference type="CTD" id="210463"/>
<feature type="transmembrane region" description="Helical" evidence="5">
    <location>
        <begin position="175"/>
        <end position="196"/>
    </location>
</feature>
<dbReference type="PROSITE" id="PS50850">
    <property type="entry name" value="MFS"/>
    <property type="match status" value="1"/>
</dbReference>
<accession>F7F331</accession>
<feature type="transmembrane region" description="Helical" evidence="5">
    <location>
        <begin position="350"/>
        <end position="373"/>
    </location>
</feature>
<comment type="subcellular location">
    <subcellularLocation>
        <location evidence="1">Membrane</location>
        <topology evidence="1">Multi-pass membrane protein</topology>
    </subcellularLocation>
</comment>
<dbReference type="GO" id="GO:0016323">
    <property type="term" value="C:basolateral plasma membrane"/>
    <property type="evidence" value="ECO:0007669"/>
    <property type="project" value="Ensembl"/>
</dbReference>
<dbReference type="InterPro" id="IPR011701">
    <property type="entry name" value="MFS"/>
</dbReference>
<feature type="transmembrane region" description="Helical" evidence="5">
    <location>
        <begin position="379"/>
        <end position="400"/>
    </location>
</feature>
<feature type="transmembrane region" description="Helical" evidence="5">
    <location>
        <begin position="234"/>
        <end position="254"/>
    </location>
</feature>
<feature type="transmembrane region" description="Helical" evidence="5">
    <location>
        <begin position="432"/>
        <end position="455"/>
    </location>
</feature>
<evidence type="ECO:0000256" key="1">
    <source>
        <dbReference type="ARBA" id="ARBA00004141"/>
    </source>
</evidence>
<evidence type="ECO:0000313" key="8">
    <source>
        <dbReference type="EMBL" id="EDM16242.1"/>
    </source>
</evidence>
<feature type="transmembrane region" description="Helical" evidence="5">
    <location>
        <begin position="202"/>
        <end position="222"/>
    </location>
</feature>
<reference evidence="8" key="2">
    <citation type="journal article" date="2005" name="Genome Res.">
        <title>Gene and alternative splicing annotation with AIR.</title>
        <authorList>
            <person name="Florea L."/>
            <person name="Di Francesco V."/>
            <person name="Miller J."/>
            <person name="Turner R."/>
            <person name="Yao A."/>
            <person name="Harris M."/>
            <person name="Walenz B."/>
            <person name="Mobarry C."/>
            <person name="Merkulov G.V."/>
            <person name="Charlab R."/>
            <person name="Dew I."/>
            <person name="Deng Z."/>
            <person name="Istrail S."/>
            <person name="Li P."/>
            <person name="Sutton G."/>
        </authorList>
    </citation>
    <scope>NUCLEOTIDE SEQUENCE</scope>
    <source>
        <strain evidence="8">BN</strain>
    </source>
</reference>
<gene>
    <name evidence="9" type="primary">Slc22a22</name>
    <name evidence="7" type="synonym">RGD1304605</name>
    <name evidence="8" type="ORF">rCG_60296</name>
</gene>
<dbReference type="Gene3D" id="1.20.1250.20">
    <property type="entry name" value="MFS general substrate transporter like domains"/>
    <property type="match status" value="1"/>
</dbReference>
<evidence type="ECO:0000313" key="7">
    <source>
        <dbReference type="EMBL" id="AAH81982.1"/>
    </source>
</evidence>
<reference evidence="8" key="3">
    <citation type="submission" date="2005-09" db="EMBL/GenBank/DDBJ databases">
        <authorList>
            <person name="Mural R.J."/>
            <person name="Li P.W."/>
            <person name="Adams M.D."/>
            <person name="Amanatides P.G."/>
            <person name="Baden-Tillson H."/>
            <person name="Barnstead M."/>
            <person name="Chin S.H."/>
            <person name="Dew I."/>
            <person name="Evans C.A."/>
            <person name="Ferriera S."/>
            <person name="Flanigan M."/>
            <person name="Fosler C."/>
            <person name="Glodek A."/>
            <person name="Gu Z."/>
            <person name="Holt R.A."/>
            <person name="Jennings D."/>
            <person name="Kraft C.L."/>
            <person name="Lu F."/>
            <person name="Nguyen T."/>
            <person name="Nusskern D.R."/>
            <person name="Pfannkoch C.M."/>
            <person name="Sitter C."/>
            <person name="Sutton G.G."/>
            <person name="Venter J.C."/>
            <person name="Wang Z."/>
            <person name="Woodage T."/>
            <person name="Zheng X.H."/>
            <person name="Zhong F."/>
        </authorList>
    </citation>
    <scope>NUCLEOTIDE SEQUENCE</scope>
    <source>
        <strain evidence="8">BN</strain>
    </source>
</reference>
<dbReference type="Pfam" id="PF07690">
    <property type="entry name" value="MFS_1"/>
    <property type="match status" value="1"/>
</dbReference>
<dbReference type="GO" id="GO:0004955">
    <property type="term" value="F:prostaglandin receptor activity"/>
    <property type="evidence" value="ECO:0007669"/>
    <property type="project" value="Ensembl"/>
</dbReference>
<feature type="domain" description="Major facilitator superfamily (MFS) profile" evidence="6">
    <location>
        <begin position="59"/>
        <end position="520"/>
    </location>
</feature>
<dbReference type="RefSeq" id="NP_001417279.1">
    <property type="nucleotide sequence ID" value="NM_001430350.1"/>
</dbReference>
<dbReference type="GeneID" id="299944"/>
<dbReference type="RefSeq" id="NP_001013969.1">
    <property type="nucleotide sequence ID" value="NM_001013947.2"/>
</dbReference>